<organism evidence="2 3">
    <name type="scientific">Mycena metata</name>
    <dbReference type="NCBI Taxonomy" id="1033252"/>
    <lineage>
        <taxon>Eukaryota</taxon>
        <taxon>Fungi</taxon>
        <taxon>Dikarya</taxon>
        <taxon>Basidiomycota</taxon>
        <taxon>Agaricomycotina</taxon>
        <taxon>Agaricomycetes</taxon>
        <taxon>Agaricomycetidae</taxon>
        <taxon>Agaricales</taxon>
        <taxon>Marasmiineae</taxon>
        <taxon>Mycenaceae</taxon>
        <taxon>Mycena</taxon>
    </lineage>
</organism>
<comment type="caution">
    <text evidence="2">The sequence shown here is derived from an EMBL/GenBank/DDBJ whole genome shotgun (WGS) entry which is preliminary data.</text>
</comment>
<accession>A0AAD7HPU8</accession>
<name>A0AAD7HPU8_9AGAR</name>
<dbReference type="EMBL" id="JARKIB010000193">
    <property type="protein sequence ID" value="KAJ7725566.1"/>
    <property type="molecule type" value="Genomic_DNA"/>
</dbReference>
<feature type="compositionally biased region" description="Pro residues" evidence="1">
    <location>
        <begin position="122"/>
        <end position="134"/>
    </location>
</feature>
<dbReference type="AlphaFoldDB" id="A0AAD7HPU8"/>
<sequence>MWRECMTTSVSSDLQKTRFWPQTMRVGMFPHRIKRALSRCDFDHSPSLTTDYDQLKVAWHLSLGTELTQKYLPLVLSKFNWVKSSGATFTNFSSPQIFTGWCSSHHGDLLDTEERRRMSGMRPPPPMSFGPPTEPSAQRPREGVEEASGGVCTTYPGVPVPCNALQNCAAAGWGQFWRHTVPCPQNAPNGANEVGPILMPLSAPGAEPAQYCRRTCEGTVTCGQNPSTASDEVRRGRLVYGDRAQCTTVHSALPNRCGGGRDRLDAAPCPGRRTCLAPPAGLGGCGVGLWGKRGLKLPQAAAARGVILPKSLGDGFDAVPWDPALIVECAIPHSPGREGVQGYLYLYMYGVVTIITPPSHLQPKQEKGRHNF</sequence>
<dbReference type="Proteomes" id="UP001215598">
    <property type="component" value="Unassembled WGS sequence"/>
</dbReference>
<protein>
    <submittedName>
        <fullName evidence="2">Uncharacterized protein</fullName>
    </submittedName>
</protein>
<evidence type="ECO:0000313" key="2">
    <source>
        <dbReference type="EMBL" id="KAJ7725566.1"/>
    </source>
</evidence>
<evidence type="ECO:0000313" key="3">
    <source>
        <dbReference type="Proteomes" id="UP001215598"/>
    </source>
</evidence>
<evidence type="ECO:0000256" key="1">
    <source>
        <dbReference type="SAM" id="MobiDB-lite"/>
    </source>
</evidence>
<gene>
    <name evidence="2" type="ORF">B0H16DRAFT_1698307</name>
</gene>
<reference evidence="2" key="1">
    <citation type="submission" date="2023-03" db="EMBL/GenBank/DDBJ databases">
        <title>Massive genome expansion in bonnet fungi (Mycena s.s.) driven by repeated elements and novel gene families across ecological guilds.</title>
        <authorList>
            <consortium name="Lawrence Berkeley National Laboratory"/>
            <person name="Harder C.B."/>
            <person name="Miyauchi S."/>
            <person name="Viragh M."/>
            <person name="Kuo A."/>
            <person name="Thoen E."/>
            <person name="Andreopoulos B."/>
            <person name="Lu D."/>
            <person name="Skrede I."/>
            <person name="Drula E."/>
            <person name="Henrissat B."/>
            <person name="Morin E."/>
            <person name="Kohler A."/>
            <person name="Barry K."/>
            <person name="LaButti K."/>
            <person name="Morin E."/>
            <person name="Salamov A."/>
            <person name="Lipzen A."/>
            <person name="Mereny Z."/>
            <person name="Hegedus B."/>
            <person name="Baldrian P."/>
            <person name="Stursova M."/>
            <person name="Weitz H."/>
            <person name="Taylor A."/>
            <person name="Grigoriev I.V."/>
            <person name="Nagy L.G."/>
            <person name="Martin F."/>
            <person name="Kauserud H."/>
        </authorList>
    </citation>
    <scope>NUCLEOTIDE SEQUENCE</scope>
    <source>
        <strain evidence="2">CBHHK182m</strain>
    </source>
</reference>
<keyword evidence="3" id="KW-1185">Reference proteome</keyword>
<feature type="region of interest" description="Disordered" evidence="1">
    <location>
        <begin position="117"/>
        <end position="148"/>
    </location>
</feature>
<proteinExistence type="predicted"/>